<evidence type="ECO:0000313" key="9">
    <source>
        <dbReference type="Proteomes" id="UP000256645"/>
    </source>
</evidence>
<dbReference type="Pfam" id="PF00296">
    <property type="entry name" value="Bac_luciferase"/>
    <property type="match status" value="1"/>
</dbReference>
<dbReference type="OrthoDB" id="5561043at2759"/>
<dbReference type="PANTHER" id="PTHR30011:SF16">
    <property type="entry name" value="C2H2 FINGER DOMAIN TRANSCRIPTION FACTOR (EUROFUNG)-RELATED"/>
    <property type="match status" value="1"/>
</dbReference>
<reference evidence="8 9" key="1">
    <citation type="journal article" date="2018" name="IMA Fungus">
        <title>IMA Genome-F 9: Draft genome sequence of Annulohypoxylon stygium, Aspergillus mulundensis, Berkeleyomyces basicola (syn. Thielaviopsis basicola), Ceratocystis smalleyi, two Cercospora beticola strains, Coleophoma cylindrospora, Fusarium fracticaudum, Phialophora cf. hyalina, and Morchella septimelata.</title>
        <authorList>
            <person name="Wingfield B.D."/>
            <person name="Bills G.F."/>
            <person name="Dong Y."/>
            <person name="Huang W."/>
            <person name="Nel W.J."/>
            <person name="Swalarsk-Parry B.S."/>
            <person name="Vaghefi N."/>
            <person name="Wilken P.M."/>
            <person name="An Z."/>
            <person name="de Beer Z.W."/>
            <person name="De Vos L."/>
            <person name="Chen L."/>
            <person name="Duong T.A."/>
            <person name="Gao Y."/>
            <person name="Hammerbacher A."/>
            <person name="Kikkert J.R."/>
            <person name="Li Y."/>
            <person name="Li H."/>
            <person name="Li K."/>
            <person name="Li Q."/>
            <person name="Liu X."/>
            <person name="Ma X."/>
            <person name="Naidoo K."/>
            <person name="Pethybridge S.J."/>
            <person name="Sun J."/>
            <person name="Steenkamp E.T."/>
            <person name="van der Nest M.A."/>
            <person name="van Wyk S."/>
            <person name="Wingfield M.J."/>
            <person name="Xiong C."/>
            <person name="Yue Q."/>
            <person name="Zhang X."/>
        </authorList>
    </citation>
    <scope>NUCLEOTIDE SEQUENCE [LARGE SCALE GENOMIC DNA]</scope>
    <source>
        <strain evidence="8 9">BP6252</strain>
    </source>
</reference>
<organism evidence="8 9">
    <name type="scientific">Coleophoma cylindrospora</name>
    <dbReference type="NCBI Taxonomy" id="1849047"/>
    <lineage>
        <taxon>Eukaryota</taxon>
        <taxon>Fungi</taxon>
        <taxon>Dikarya</taxon>
        <taxon>Ascomycota</taxon>
        <taxon>Pezizomycotina</taxon>
        <taxon>Leotiomycetes</taxon>
        <taxon>Helotiales</taxon>
        <taxon>Dermateaceae</taxon>
        <taxon>Coleophoma</taxon>
    </lineage>
</organism>
<dbReference type="GO" id="GO:0016705">
    <property type="term" value="F:oxidoreductase activity, acting on paired donors, with incorporation or reduction of molecular oxygen"/>
    <property type="evidence" value="ECO:0007669"/>
    <property type="project" value="InterPro"/>
</dbReference>
<keyword evidence="4 8" id="KW-0503">Monooxygenase</keyword>
<dbReference type="GO" id="GO:0004497">
    <property type="term" value="F:monooxygenase activity"/>
    <property type="evidence" value="ECO:0007669"/>
    <property type="project" value="UniProtKB-KW"/>
</dbReference>
<comment type="caution">
    <text evidence="8">The sequence shown here is derived from an EMBL/GenBank/DDBJ whole genome shotgun (WGS) entry which is preliminary data.</text>
</comment>
<evidence type="ECO:0000256" key="2">
    <source>
        <dbReference type="ARBA" id="ARBA00022643"/>
    </source>
</evidence>
<keyword evidence="2" id="KW-0288">FMN</keyword>
<evidence type="ECO:0000313" key="8">
    <source>
        <dbReference type="EMBL" id="RDW77349.1"/>
    </source>
</evidence>
<dbReference type="PIRSF" id="PIRSF000337">
    <property type="entry name" value="NTA_MOA"/>
    <property type="match status" value="1"/>
</dbReference>
<evidence type="ECO:0000256" key="1">
    <source>
        <dbReference type="ARBA" id="ARBA00022630"/>
    </source>
</evidence>
<dbReference type="InterPro" id="IPR011251">
    <property type="entry name" value="Luciferase-like_dom"/>
</dbReference>
<dbReference type="STRING" id="1849047.A0A3D8RTH3"/>
<comment type="similarity">
    <text evidence="5">Belongs to the NtaA/SnaA/DszA monooxygenase family.</text>
</comment>
<evidence type="ECO:0000256" key="6">
    <source>
        <dbReference type="SAM" id="MobiDB-lite"/>
    </source>
</evidence>
<dbReference type="InterPro" id="IPR051260">
    <property type="entry name" value="Diverse_substr_monoxygenases"/>
</dbReference>
<dbReference type="Gene3D" id="3.20.20.30">
    <property type="entry name" value="Luciferase-like domain"/>
    <property type="match status" value="1"/>
</dbReference>
<dbReference type="InterPro" id="IPR016215">
    <property type="entry name" value="NTA_MOA"/>
</dbReference>
<evidence type="ECO:0000259" key="7">
    <source>
        <dbReference type="Pfam" id="PF00296"/>
    </source>
</evidence>
<sequence length="519" mass="58043">MSSVEGAPVELRPTQKRQMHLNFFETACNGSHMCTGQWKDPNDNSRYKDRLEYYIWLAKLADKGKITSIFFADGYGLMSTYQGKPDATFRGGSMVAYLDPVVLISAMAAVTKSVAFGITGSTSYINPFILARTWSTLDHVTRGRIAWNVVTSYSNSAAQAMGFDKVRPSEERYKAAHEYMDLVYQLWEKSWEDGAVTWQAEPEMAYDPDKIHKIDFDGEFHRCHAYHQTHPSPQRTPVIFQAGASKSGIDFAGKHGEAIYTDNMTFESLTSYVKDVRAAAVKYGRDPYDVKIFVAIMPFLGRTLEEAQEKYRKAEALVSVQSGLAKMCGFTGLDLSKYPYKEPFTLEAQAGDGVITGVIKNFNLRLKESSEPLTPEKIGQMAGFINTPAPIGTPEMVADVFQEWMDKTDVDGFNLVYVSNPMSYEDIVELLVPELQKRKLMWSDYTVPGGTYRENLHNTPGDSYLNARHPGSKYKWNKQTEGTDTKAETNGTTVKPEIVVPVMSESSPAMQAQAQEVAA</sequence>
<feature type="region of interest" description="Disordered" evidence="6">
    <location>
        <begin position="458"/>
        <end position="489"/>
    </location>
</feature>
<dbReference type="NCBIfam" id="TIGR03860">
    <property type="entry name" value="FMN_nitrolo"/>
    <property type="match status" value="1"/>
</dbReference>
<name>A0A3D8RTH3_9HELO</name>
<dbReference type="PANTHER" id="PTHR30011">
    <property type="entry name" value="ALKANESULFONATE MONOOXYGENASE-RELATED"/>
    <property type="match status" value="1"/>
</dbReference>
<dbReference type="EMBL" id="PDLM01000005">
    <property type="protein sequence ID" value="RDW77349.1"/>
    <property type="molecule type" value="Genomic_DNA"/>
</dbReference>
<proteinExistence type="inferred from homology"/>
<dbReference type="SUPFAM" id="SSF51679">
    <property type="entry name" value="Bacterial luciferase-like"/>
    <property type="match status" value="1"/>
</dbReference>
<keyword evidence="3" id="KW-0560">Oxidoreductase</keyword>
<keyword evidence="1" id="KW-0285">Flavoprotein</keyword>
<gene>
    <name evidence="8" type="ORF">BP6252_05402</name>
</gene>
<keyword evidence="9" id="KW-1185">Reference proteome</keyword>
<evidence type="ECO:0000256" key="4">
    <source>
        <dbReference type="ARBA" id="ARBA00023033"/>
    </source>
</evidence>
<feature type="domain" description="Luciferase-like" evidence="7">
    <location>
        <begin position="37"/>
        <end position="404"/>
    </location>
</feature>
<evidence type="ECO:0000256" key="3">
    <source>
        <dbReference type="ARBA" id="ARBA00023002"/>
    </source>
</evidence>
<dbReference type="InterPro" id="IPR036661">
    <property type="entry name" value="Luciferase-like_sf"/>
</dbReference>
<protein>
    <submittedName>
        <fullName evidence="8">Nitrilotriacetate monooxygenase component A IIA synthase subunit A-3</fullName>
    </submittedName>
</protein>
<evidence type="ECO:0000256" key="5">
    <source>
        <dbReference type="ARBA" id="ARBA00033748"/>
    </source>
</evidence>
<dbReference type="AlphaFoldDB" id="A0A3D8RTH3"/>
<dbReference type="Proteomes" id="UP000256645">
    <property type="component" value="Unassembled WGS sequence"/>
</dbReference>
<accession>A0A3D8RTH3</accession>